<dbReference type="Proteomes" id="UP000202922">
    <property type="component" value="Unassembled WGS sequence"/>
</dbReference>
<name>A0A238JPU9_9RHOB</name>
<protein>
    <submittedName>
        <fullName evidence="2">Uncharacterized protein</fullName>
    </submittedName>
</protein>
<feature type="region of interest" description="Disordered" evidence="1">
    <location>
        <begin position="32"/>
        <end position="73"/>
    </location>
</feature>
<evidence type="ECO:0000313" key="3">
    <source>
        <dbReference type="Proteomes" id="UP000202922"/>
    </source>
</evidence>
<gene>
    <name evidence="2" type="ORF">COL8621_00845</name>
</gene>
<dbReference type="AlphaFoldDB" id="A0A238JPU9"/>
<proteinExistence type="predicted"/>
<reference evidence="3" key="1">
    <citation type="submission" date="2017-05" db="EMBL/GenBank/DDBJ databases">
        <authorList>
            <person name="Rodrigo-Torres L."/>
            <person name="Arahal R. D."/>
            <person name="Lucena T."/>
        </authorList>
    </citation>
    <scope>NUCLEOTIDE SEQUENCE [LARGE SCALE GENOMIC DNA]</scope>
    <source>
        <strain evidence="3">CECT 8621</strain>
    </source>
</reference>
<dbReference type="EMBL" id="FXYE01000001">
    <property type="protein sequence ID" value="SMX32555.1"/>
    <property type="molecule type" value="Genomic_DNA"/>
</dbReference>
<accession>A0A238JPU9</accession>
<organism evidence="2 3">
    <name type="scientific">Actibacterium lipolyticum</name>
    <dbReference type="NCBI Taxonomy" id="1524263"/>
    <lineage>
        <taxon>Bacteria</taxon>
        <taxon>Pseudomonadati</taxon>
        <taxon>Pseudomonadota</taxon>
        <taxon>Alphaproteobacteria</taxon>
        <taxon>Rhodobacterales</taxon>
        <taxon>Roseobacteraceae</taxon>
        <taxon>Actibacterium</taxon>
    </lineage>
</organism>
<evidence type="ECO:0000313" key="2">
    <source>
        <dbReference type="EMBL" id="SMX32555.1"/>
    </source>
</evidence>
<keyword evidence="3" id="KW-1185">Reference proteome</keyword>
<sequence>MTNMTANIGAAHHKKPEKGLFSLAFSLLGLTKPRHKLDDRDQTKRPSFRVLPDQRPAKSPKRAWDVPVGWKSE</sequence>
<evidence type="ECO:0000256" key="1">
    <source>
        <dbReference type="SAM" id="MobiDB-lite"/>
    </source>
</evidence>